<gene>
    <name evidence="2" type="ORF">JK360_21965</name>
</gene>
<protein>
    <submittedName>
        <fullName evidence="2">Alpha/beta fold hydrolase</fullName>
    </submittedName>
</protein>
<organism evidence="2 3">
    <name type="scientific">Streptomyces siderophoricus</name>
    <dbReference type="NCBI Taxonomy" id="2802281"/>
    <lineage>
        <taxon>Bacteria</taxon>
        <taxon>Bacillati</taxon>
        <taxon>Actinomycetota</taxon>
        <taxon>Actinomycetes</taxon>
        <taxon>Kitasatosporales</taxon>
        <taxon>Streptomycetaceae</taxon>
        <taxon>Streptomyces</taxon>
    </lineage>
</organism>
<comment type="caution">
    <text evidence="2">The sequence shown here is derived from an EMBL/GenBank/DDBJ whole genome shotgun (WGS) entry which is preliminary data.</text>
</comment>
<keyword evidence="3" id="KW-1185">Reference proteome</keyword>
<dbReference type="Proteomes" id="UP000629371">
    <property type="component" value="Unassembled WGS sequence"/>
</dbReference>
<dbReference type="PANTHER" id="PTHR43798">
    <property type="entry name" value="MONOACYLGLYCEROL LIPASE"/>
    <property type="match status" value="1"/>
</dbReference>
<keyword evidence="2" id="KW-0378">Hydrolase</keyword>
<name>A0ABS1MW61_9ACTN</name>
<dbReference type="GO" id="GO:0016787">
    <property type="term" value="F:hydrolase activity"/>
    <property type="evidence" value="ECO:0007669"/>
    <property type="project" value="UniProtKB-KW"/>
</dbReference>
<dbReference type="InterPro" id="IPR029058">
    <property type="entry name" value="AB_hydrolase_fold"/>
</dbReference>
<evidence type="ECO:0000313" key="3">
    <source>
        <dbReference type="Proteomes" id="UP000629371"/>
    </source>
</evidence>
<dbReference type="EMBL" id="JAERRI010000011">
    <property type="protein sequence ID" value="MBL1092022.1"/>
    <property type="molecule type" value="Genomic_DNA"/>
</dbReference>
<dbReference type="RefSeq" id="WP_201806985.1">
    <property type="nucleotide sequence ID" value="NZ_JAERRI010000011.1"/>
</dbReference>
<evidence type="ECO:0000313" key="2">
    <source>
        <dbReference type="EMBL" id="MBL1092022.1"/>
    </source>
</evidence>
<dbReference type="PANTHER" id="PTHR43798:SF33">
    <property type="entry name" value="HYDROLASE, PUTATIVE (AFU_ORTHOLOGUE AFUA_2G14860)-RELATED"/>
    <property type="match status" value="1"/>
</dbReference>
<dbReference type="Gene3D" id="3.40.50.1820">
    <property type="entry name" value="alpha/beta hydrolase"/>
    <property type="match status" value="1"/>
</dbReference>
<accession>A0ABS1MW61</accession>
<evidence type="ECO:0000259" key="1">
    <source>
        <dbReference type="Pfam" id="PF00561"/>
    </source>
</evidence>
<dbReference type="InterPro" id="IPR050266">
    <property type="entry name" value="AB_hydrolase_sf"/>
</dbReference>
<sequence>MSTLTIPAGDTHLHAVDTSGDTSGGTPPLVFVNGGFATLRSWDRVLKCLADVHRTVRHDARARGKSGTSSDYSFRTAVDDVGRVIAATGVERPILVGWSHGATTAVRYAAQHRGEISGLVLVDGGFPISMFDDAGKQRVRTQFRRLGPLMRLAALLGRSARMTPAQAADLVIELDEVNGTLEADFSTLNCPATFVLGTGGHSGASAQEMATLRASAARAEQAGRYVSTFTTAPANHLRILAHSPDLVASAVASIVEQTASTGRHCA</sequence>
<feature type="domain" description="AB hydrolase-1" evidence="1">
    <location>
        <begin position="27"/>
        <end position="162"/>
    </location>
</feature>
<reference evidence="2 3" key="1">
    <citation type="submission" date="2021-01" db="EMBL/GenBank/DDBJ databases">
        <title>WGS of actinomycetes isolated from Thailand.</title>
        <authorList>
            <person name="Thawai C."/>
        </authorList>
    </citation>
    <scope>NUCLEOTIDE SEQUENCE [LARGE SCALE GENOMIC DNA]</scope>
    <source>
        <strain evidence="2 3">CH9-7</strain>
    </source>
</reference>
<proteinExistence type="predicted"/>
<dbReference type="Pfam" id="PF00561">
    <property type="entry name" value="Abhydrolase_1"/>
    <property type="match status" value="1"/>
</dbReference>
<dbReference type="SUPFAM" id="SSF53474">
    <property type="entry name" value="alpha/beta-Hydrolases"/>
    <property type="match status" value="1"/>
</dbReference>
<dbReference type="InterPro" id="IPR000073">
    <property type="entry name" value="AB_hydrolase_1"/>
</dbReference>